<comment type="caution">
    <text evidence="5">The sequence shown here is derived from an EMBL/GenBank/DDBJ whole genome shotgun (WGS) entry which is preliminary data.</text>
</comment>
<evidence type="ECO:0000313" key="5">
    <source>
        <dbReference type="EMBL" id="MUN39385.1"/>
    </source>
</evidence>
<keyword evidence="2 3" id="KW-0808">Transferase</keyword>
<dbReference type="RefSeq" id="WP_156218565.1">
    <property type="nucleotide sequence ID" value="NZ_WOFH01000008.1"/>
</dbReference>
<dbReference type="EMBL" id="WOFH01000008">
    <property type="protein sequence ID" value="MUN39385.1"/>
    <property type="molecule type" value="Genomic_DNA"/>
</dbReference>
<evidence type="ECO:0000256" key="1">
    <source>
        <dbReference type="ARBA" id="ARBA00008467"/>
    </source>
</evidence>
<reference evidence="5 6" key="1">
    <citation type="submission" date="2019-11" db="EMBL/GenBank/DDBJ databases">
        <authorList>
            <person name="Cao P."/>
        </authorList>
    </citation>
    <scope>NUCLEOTIDE SEQUENCE [LARGE SCALE GENOMIC DNA]</scope>
    <source>
        <strain evidence="5 6">NEAU-AAG5</strain>
    </source>
</reference>
<dbReference type="PANTHER" id="PTHR11712">
    <property type="entry name" value="POLYKETIDE SYNTHASE-RELATED"/>
    <property type="match status" value="1"/>
</dbReference>
<dbReference type="PANTHER" id="PTHR11712:SF336">
    <property type="entry name" value="3-OXOACYL-[ACYL-CARRIER-PROTEIN] SYNTHASE, MITOCHONDRIAL"/>
    <property type="match status" value="1"/>
</dbReference>
<dbReference type="Proteomes" id="UP000432015">
    <property type="component" value="Unassembled WGS sequence"/>
</dbReference>
<evidence type="ECO:0000256" key="3">
    <source>
        <dbReference type="RuleBase" id="RU003694"/>
    </source>
</evidence>
<dbReference type="SUPFAM" id="SSF53901">
    <property type="entry name" value="Thiolase-like"/>
    <property type="match status" value="2"/>
</dbReference>
<gene>
    <name evidence="5" type="ORF">GNZ18_22675</name>
</gene>
<accession>A0A7K1L553</accession>
<dbReference type="InterPro" id="IPR016039">
    <property type="entry name" value="Thiolase-like"/>
</dbReference>
<dbReference type="NCBIfam" id="NF005589">
    <property type="entry name" value="PRK07314.1"/>
    <property type="match status" value="1"/>
</dbReference>
<comment type="similarity">
    <text evidence="1 3">Belongs to the thiolase-like superfamily. Beta-ketoacyl-ACP synthases family.</text>
</comment>
<name>A0A7K1L553_9ACTN</name>
<dbReference type="InterPro" id="IPR014031">
    <property type="entry name" value="Ketoacyl_synth_C"/>
</dbReference>
<dbReference type="AlphaFoldDB" id="A0A7K1L553"/>
<dbReference type="Pfam" id="PF02801">
    <property type="entry name" value="Ketoacyl-synt_C"/>
    <property type="match status" value="1"/>
</dbReference>
<organism evidence="5 6">
    <name type="scientific">Actinomadura litoris</name>
    <dbReference type="NCBI Taxonomy" id="2678616"/>
    <lineage>
        <taxon>Bacteria</taxon>
        <taxon>Bacillati</taxon>
        <taxon>Actinomycetota</taxon>
        <taxon>Actinomycetes</taxon>
        <taxon>Streptosporangiales</taxon>
        <taxon>Thermomonosporaceae</taxon>
        <taxon>Actinomadura</taxon>
    </lineage>
</organism>
<dbReference type="CDD" id="cd00834">
    <property type="entry name" value="KAS_I_II"/>
    <property type="match status" value="1"/>
</dbReference>
<evidence type="ECO:0000313" key="6">
    <source>
        <dbReference type="Proteomes" id="UP000432015"/>
    </source>
</evidence>
<dbReference type="GO" id="GO:0005829">
    <property type="term" value="C:cytosol"/>
    <property type="evidence" value="ECO:0007669"/>
    <property type="project" value="TreeGrafter"/>
</dbReference>
<dbReference type="InterPro" id="IPR000794">
    <property type="entry name" value="Beta-ketoacyl_synthase"/>
</dbReference>
<dbReference type="SMART" id="SM00825">
    <property type="entry name" value="PKS_KS"/>
    <property type="match status" value="1"/>
</dbReference>
<evidence type="ECO:0000256" key="2">
    <source>
        <dbReference type="ARBA" id="ARBA00022679"/>
    </source>
</evidence>
<evidence type="ECO:0000259" key="4">
    <source>
        <dbReference type="PROSITE" id="PS52004"/>
    </source>
</evidence>
<dbReference type="Pfam" id="PF00109">
    <property type="entry name" value="ketoacyl-synt"/>
    <property type="match status" value="1"/>
</dbReference>
<dbReference type="GO" id="GO:0006633">
    <property type="term" value="P:fatty acid biosynthetic process"/>
    <property type="evidence" value="ECO:0007669"/>
    <property type="project" value="TreeGrafter"/>
</dbReference>
<dbReference type="EC" id="2.3.1.179" evidence="5"/>
<sequence length="423" mass="43562">MRRVVITGAGAVTPLGNDAAATWEGLVAGRSGVGPLTVFDPTGFPVRIAGQVKDFDAAAAIPARADRHRLTRAGRFGVAALLEAWRDAGAVGGHHPAGERGVAMGASVGRPDAQFLADIATLRETTGRPDAFLRQAPGTTLEHDQNLPLVTMTRLLSATGPAIGVSTACSGSGHAIGEAFRGIQEGDASVVVAGGYDSLISWLDLLGFSLLGALTDRGNDTPETASRPFDADRAGFVLGEGAVCFVLEERGAALERGARILGEVLGYGSTLNAWRITDSPPDGSGAIQAMESAIADSGLGTGDIDYVVAHGTSTHGNDLSETVALKKVFGDDVRRVVVSSPKSMAGHLTSAGAALNVLAALGAIRESRVPPTINLDTPDRRLDLDYVPHEARAMPVSAVLVNAFAFGGSNVSLVIGAHREDQP</sequence>
<keyword evidence="5" id="KW-0012">Acyltransferase</keyword>
<proteinExistence type="inferred from homology"/>
<dbReference type="InterPro" id="IPR014030">
    <property type="entry name" value="Ketoacyl_synth_N"/>
</dbReference>
<dbReference type="PROSITE" id="PS52004">
    <property type="entry name" value="KS3_2"/>
    <property type="match status" value="1"/>
</dbReference>
<feature type="domain" description="Ketosynthase family 3 (KS3)" evidence="4">
    <location>
        <begin position="1"/>
        <end position="417"/>
    </location>
</feature>
<dbReference type="InterPro" id="IPR020841">
    <property type="entry name" value="PKS_Beta-ketoAc_synthase_dom"/>
</dbReference>
<dbReference type="Gene3D" id="3.40.47.10">
    <property type="match status" value="1"/>
</dbReference>
<dbReference type="GO" id="GO:0004315">
    <property type="term" value="F:3-oxoacyl-[acyl-carrier-protein] synthase activity"/>
    <property type="evidence" value="ECO:0007669"/>
    <property type="project" value="UniProtKB-EC"/>
</dbReference>
<protein>
    <submittedName>
        <fullName evidence="5">Beta-ketoacyl-ACP synthase II</fullName>
        <ecNumber evidence="5">2.3.1.179</ecNumber>
    </submittedName>
</protein>
<keyword evidence="6" id="KW-1185">Reference proteome</keyword>